<keyword evidence="4" id="KW-1003">Cell membrane</keyword>
<keyword evidence="3" id="KW-0813">Transport</keyword>
<feature type="transmembrane region" description="Helical" evidence="12">
    <location>
        <begin position="162"/>
        <end position="181"/>
    </location>
</feature>
<evidence type="ECO:0000256" key="13">
    <source>
        <dbReference type="SAM" id="SignalP"/>
    </source>
</evidence>
<keyword evidence="15" id="KW-1185">Reference proteome</keyword>
<keyword evidence="7 12" id="KW-1133">Transmembrane helix</keyword>
<dbReference type="AlphaFoldDB" id="A0A812E6R1"/>
<dbReference type="InterPro" id="IPR004878">
    <property type="entry name" value="Otopetrin"/>
</dbReference>
<evidence type="ECO:0000256" key="1">
    <source>
        <dbReference type="ARBA" id="ARBA00004651"/>
    </source>
</evidence>
<sequence>MIVGFIFLLAGMLQDCDGPRDRKRGSADRGGSQRSSSTLELSSVYFSLAGIGQDCEDDSTRHLAKFDSEPSSPSFRRRPSRPPPTARELLFDSIMANLSGIYGLLLIVMGAVIPISEVFSKPHPFLFEGFYFYLFGMSILFLLYAYVYILHTRTLGATRGSFYLRLGAVGFGIGSMIKSGLQFGEFFELDFRSPCINILQRLLPILHLTFTFAQLYFVFLNSKMCIQSYKAIARFGLMHMVGTNLSVWCRELVKETIREINEHMSLKKGATHTMPEAEPLTYVTAGSGNGSEYSFNPDNGKETHQALMPIFIRYLRCL</sequence>
<keyword evidence="5 12" id="KW-0812">Transmembrane</keyword>
<feature type="transmembrane region" description="Helical" evidence="12">
    <location>
        <begin position="201"/>
        <end position="220"/>
    </location>
</feature>
<evidence type="ECO:0000256" key="12">
    <source>
        <dbReference type="SAM" id="Phobius"/>
    </source>
</evidence>
<organism evidence="14 15">
    <name type="scientific">Acanthosepion pharaonis</name>
    <name type="common">Pharaoh cuttlefish</name>
    <name type="synonym">Sepia pharaonis</name>
    <dbReference type="NCBI Taxonomy" id="158019"/>
    <lineage>
        <taxon>Eukaryota</taxon>
        <taxon>Metazoa</taxon>
        <taxon>Spiralia</taxon>
        <taxon>Lophotrochozoa</taxon>
        <taxon>Mollusca</taxon>
        <taxon>Cephalopoda</taxon>
        <taxon>Coleoidea</taxon>
        <taxon>Decapodiformes</taxon>
        <taxon>Sepiida</taxon>
        <taxon>Sepiina</taxon>
        <taxon>Sepiidae</taxon>
        <taxon>Acanthosepion</taxon>
    </lineage>
</organism>
<comment type="similarity">
    <text evidence="2">Belongs to the otopetrin family.</text>
</comment>
<proteinExistence type="inferred from homology"/>
<keyword evidence="13" id="KW-0732">Signal</keyword>
<dbReference type="Pfam" id="PF03189">
    <property type="entry name" value="Otopetrin"/>
    <property type="match status" value="1"/>
</dbReference>
<dbReference type="GO" id="GO:0015252">
    <property type="term" value="F:proton channel activity"/>
    <property type="evidence" value="ECO:0007669"/>
    <property type="project" value="InterPro"/>
</dbReference>
<dbReference type="Proteomes" id="UP000597762">
    <property type="component" value="Unassembled WGS sequence"/>
</dbReference>
<dbReference type="PANTHER" id="PTHR21522:SF32">
    <property type="entry name" value="OTOPETRIN-2"/>
    <property type="match status" value="1"/>
</dbReference>
<keyword evidence="10" id="KW-0407">Ion channel</keyword>
<gene>
    <name evidence="14" type="ORF">SPHA_67639</name>
</gene>
<feature type="chain" id="PRO_5032564136" evidence="13">
    <location>
        <begin position="19"/>
        <end position="318"/>
    </location>
</feature>
<evidence type="ECO:0000256" key="10">
    <source>
        <dbReference type="ARBA" id="ARBA00023303"/>
    </source>
</evidence>
<evidence type="ECO:0000256" key="7">
    <source>
        <dbReference type="ARBA" id="ARBA00022989"/>
    </source>
</evidence>
<evidence type="ECO:0000256" key="2">
    <source>
        <dbReference type="ARBA" id="ARBA00006513"/>
    </source>
</evidence>
<keyword evidence="8" id="KW-0406">Ion transport</keyword>
<feature type="transmembrane region" description="Helical" evidence="12">
    <location>
        <begin position="89"/>
        <end position="115"/>
    </location>
</feature>
<comment type="subcellular location">
    <subcellularLocation>
        <location evidence="1">Cell membrane</location>
        <topology evidence="1">Multi-pass membrane protein</topology>
    </subcellularLocation>
</comment>
<evidence type="ECO:0000313" key="15">
    <source>
        <dbReference type="Proteomes" id="UP000597762"/>
    </source>
</evidence>
<dbReference type="OrthoDB" id="6105558at2759"/>
<evidence type="ECO:0000256" key="4">
    <source>
        <dbReference type="ARBA" id="ARBA00022475"/>
    </source>
</evidence>
<feature type="region of interest" description="Disordered" evidence="11">
    <location>
        <begin position="63"/>
        <end position="84"/>
    </location>
</feature>
<evidence type="ECO:0000256" key="5">
    <source>
        <dbReference type="ARBA" id="ARBA00022692"/>
    </source>
</evidence>
<dbReference type="PANTHER" id="PTHR21522">
    <property type="entry name" value="PROTON CHANNEL OTOP"/>
    <property type="match status" value="1"/>
</dbReference>
<evidence type="ECO:0000256" key="11">
    <source>
        <dbReference type="SAM" id="MobiDB-lite"/>
    </source>
</evidence>
<reference evidence="14" key="1">
    <citation type="submission" date="2021-01" db="EMBL/GenBank/DDBJ databases">
        <authorList>
            <person name="Li R."/>
            <person name="Bekaert M."/>
        </authorList>
    </citation>
    <scope>NUCLEOTIDE SEQUENCE</scope>
    <source>
        <strain evidence="14">Farmed</strain>
    </source>
</reference>
<protein>
    <submittedName>
        <fullName evidence="14">Uncharacterized protein</fullName>
    </submittedName>
</protein>
<evidence type="ECO:0000256" key="6">
    <source>
        <dbReference type="ARBA" id="ARBA00022781"/>
    </source>
</evidence>
<feature type="signal peptide" evidence="13">
    <location>
        <begin position="1"/>
        <end position="18"/>
    </location>
</feature>
<dbReference type="GO" id="GO:0005886">
    <property type="term" value="C:plasma membrane"/>
    <property type="evidence" value="ECO:0007669"/>
    <property type="project" value="UniProtKB-SubCell"/>
</dbReference>
<evidence type="ECO:0000256" key="8">
    <source>
        <dbReference type="ARBA" id="ARBA00023065"/>
    </source>
</evidence>
<accession>A0A812E6R1</accession>
<name>A0A812E6R1_ACAPH</name>
<evidence type="ECO:0000313" key="14">
    <source>
        <dbReference type="EMBL" id="CAE1316989.1"/>
    </source>
</evidence>
<keyword evidence="6" id="KW-0375">Hydrogen ion transport</keyword>
<evidence type="ECO:0000256" key="9">
    <source>
        <dbReference type="ARBA" id="ARBA00023136"/>
    </source>
</evidence>
<evidence type="ECO:0000256" key="3">
    <source>
        <dbReference type="ARBA" id="ARBA00022448"/>
    </source>
</evidence>
<comment type="caution">
    <text evidence="14">The sequence shown here is derived from an EMBL/GenBank/DDBJ whole genome shotgun (WGS) entry which is preliminary data.</text>
</comment>
<dbReference type="EMBL" id="CAHIKZ030004896">
    <property type="protein sequence ID" value="CAE1316989.1"/>
    <property type="molecule type" value="Genomic_DNA"/>
</dbReference>
<feature type="transmembrane region" description="Helical" evidence="12">
    <location>
        <begin position="130"/>
        <end position="150"/>
    </location>
</feature>
<keyword evidence="9 12" id="KW-0472">Membrane</keyword>